<dbReference type="InterPro" id="IPR001173">
    <property type="entry name" value="Glyco_trans_2-like"/>
</dbReference>
<keyword evidence="4" id="KW-0472">Membrane</keyword>
<dbReference type="EMBL" id="MPOG01000016">
    <property type="protein sequence ID" value="OOH93744.1"/>
    <property type="molecule type" value="Genomic_DNA"/>
</dbReference>
<dbReference type="OrthoDB" id="9771846at2"/>
<dbReference type="PANTHER" id="PTHR43179">
    <property type="entry name" value="RHAMNOSYLTRANSFERASE WBBL"/>
    <property type="match status" value="1"/>
</dbReference>
<gene>
    <name evidence="6" type="ORF">BMF97_15060</name>
</gene>
<comment type="similarity">
    <text evidence="1">Belongs to the glycosyltransferase 2 family.</text>
</comment>
<keyword evidence="7" id="KW-1185">Reference proteome</keyword>
<accession>A0A1T3FHT7</accession>
<feature type="transmembrane region" description="Helical" evidence="4">
    <location>
        <begin position="223"/>
        <end position="248"/>
    </location>
</feature>
<comment type="caution">
    <text evidence="6">The sequence shown here is derived from an EMBL/GenBank/DDBJ whole genome shotgun (WGS) entry which is preliminary data.</text>
</comment>
<evidence type="ECO:0000256" key="3">
    <source>
        <dbReference type="ARBA" id="ARBA00022679"/>
    </source>
</evidence>
<dbReference type="Gene3D" id="3.90.550.10">
    <property type="entry name" value="Spore Coat Polysaccharide Biosynthesis Protein SpsA, Chain A"/>
    <property type="match status" value="1"/>
</dbReference>
<evidence type="ECO:0000256" key="4">
    <source>
        <dbReference type="SAM" id="Phobius"/>
    </source>
</evidence>
<dbReference type="Proteomes" id="UP000188947">
    <property type="component" value="Unassembled WGS sequence"/>
</dbReference>
<sequence>MKKILGIIVTYNPDIDKLLNNVIAIYREVDLLVLLDNNSENQKKIAEVCESVGVTYILEHKNIGLGKAYNKVLSKFSHLYKYFVTFDQDTFIPEKAIPSLTNILDKYNNIGAIGPQFSRGNAEINNNGKIVYKDVIIQSCAVFRSSLVNEIGGFDEEYFVDLTDFEYCLRIRKAKFKIAIFNGVLIYHELGEVIKIGKREIIIHNNLRNYYLARNHMKLCKKYFFNFPFFILKLNYFYILKLIEILFIEKNKLKMKYILKGILGKEY</sequence>
<dbReference type="PANTHER" id="PTHR43179:SF12">
    <property type="entry name" value="GALACTOFURANOSYLTRANSFERASE GLFT2"/>
    <property type="match status" value="1"/>
</dbReference>
<evidence type="ECO:0000256" key="2">
    <source>
        <dbReference type="ARBA" id="ARBA00022676"/>
    </source>
</evidence>
<name>A0A1T3FHT7_ELIME</name>
<evidence type="ECO:0000313" key="6">
    <source>
        <dbReference type="EMBL" id="OOH93744.1"/>
    </source>
</evidence>
<keyword evidence="2" id="KW-0328">Glycosyltransferase</keyword>
<evidence type="ECO:0000313" key="7">
    <source>
        <dbReference type="Proteomes" id="UP000188947"/>
    </source>
</evidence>
<evidence type="ECO:0000259" key="5">
    <source>
        <dbReference type="Pfam" id="PF00535"/>
    </source>
</evidence>
<dbReference type="SUPFAM" id="SSF53448">
    <property type="entry name" value="Nucleotide-diphospho-sugar transferases"/>
    <property type="match status" value="1"/>
</dbReference>
<dbReference type="Pfam" id="PF00535">
    <property type="entry name" value="Glycos_transf_2"/>
    <property type="match status" value="1"/>
</dbReference>
<keyword evidence="4" id="KW-1133">Transmembrane helix</keyword>
<feature type="domain" description="Glycosyltransferase 2-like" evidence="5">
    <location>
        <begin position="7"/>
        <end position="123"/>
    </location>
</feature>
<keyword evidence="4" id="KW-0812">Transmembrane</keyword>
<dbReference type="GO" id="GO:0016757">
    <property type="term" value="F:glycosyltransferase activity"/>
    <property type="evidence" value="ECO:0007669"/>
    <property type="project" value="UniProtKB-KW"/>
</dbReference>
<proteinExistence type="inferred from homology"/>
<dbReference type="STRING" id="238.BBD35_08680"/>
<dbReference type="AlphaFoldDB" id="A0A1T3FHT7"/>
<protein>
    <recommendedName>
        <fullName evidence="5">Glycosyltransferase 2-like domain-containing protein</fullName>
    </recommendedName>
</protein>
<dbReference type="InterPro" id="IPR029044">
    <property type="entry name" value="Nucleotide-diphossugar_trans"/>
</dbReference>
<keyword evidence="3" id="KW-0808">Transferase</keyword>
<reference evidence="6 7" key="1">
    <citation type="submission" date="2016-11" db="EMBL/GenBank/DDBJ databases">
        <title>Genome sequence and comparative genomic analysis of clinical strain Elizabethkingia meningoseptica 61421 PRCM.</title>
        <authorList>
            <person name="Wang M."/>
            <person name="Hu S."/>
            <person name="Cao L."/>
            <person name="Jiang T."/>
            <person name="Zhou Y."/>
            <person name="Ming D."/>
        </authorList>
    </citation>
    <scope>NUCLEOTIDE SEQUENCE [LARGE SCALE GENOMIC DNA]</scope>
    <source>
        <strain evidence="6 7">61421 PRCM</strain>
    </source>
</reference>
<dbReference type="RefSeq" id="WP_070904254.1">
    <property type="nucleotide sequence ID" value="NZ_CP016378.1"/>
</dbReference>
<evidence type="ECO:0000256" key="1">
    <source>
        <dbReference type="ARBA" id="ARBA00006739"/>
    </source>
</evidence>
<organism evidence="6 7">
    <name type="scientific">Elizabethkingia meningoseptica</name>
    <name type="common">Chryseobacterium meningosepticum</name>
    <dbReference type="NCBI Taxonomy" id="238"/>
    <lineage>
        <taxon>Bacteria</taxon>
        <taxon>Pseudomonadati</taxon>
        <taxon>Bacteroidota</taxon>
        <taxon>Flavobacteriia</taxon>
        <taxon>Flavobacteriales</taxon>
        <taxon>Weeksellaceae</taxon>
        <taxon>Elizabethkingia</taxon>
    </lineage>
</organism>